<dbReference type="EMBL" id="AUSU01008862">
    <property type="protein sequence ID" value="EPS58838.1"/>
    <property type="molecule type" value="Genomic_DNA"/>
</dbReference>
<keyword evidence="9" id="KW-1185">Reference proteome</keyword>
<feature type="transmembrane region" description="Helical" evidence="7">
    <location>
        <begin position="303"/>
        <end position="320"/>
    </location>
</feature>
<evidence type="ECO:0000256" key="1">
    <source>
        <dbReference type="ARBA" id="ARBA00004141"/>
    </source>
</evidence>
<comment type="similarity">
    <text evidence="2">Belongs to the major facilitator superfamily. Proton-dependent oligopeptide transporter (POT/PTR) (TC 2.A.17) family.</text>
</comment>
<feature type="transmembrane region" description="Helical" evidence="7">
    <location>
        <begin position="30"/>
        <end position="54"/>
    </location>
</feature>
<protein>
    <recommendedName>
        <fullName evidence="10">Nitrate transporter</fullName>
    </recommendedName>
</protein>
<feature type="transmembrane region" description="Helical" evidence="7">
    <location>
        <begin position="101"/>
        <end position="122"/>
    </location>
</feature>
<reference evidence="8 9" key="1">
    <citation type="journal article" date="2013" name="BMC Genomics">
        <title>The miniature genome of a carnivorous plant Genlisea aurea contains a low number of genes and short non-coding sequences.</title>
        <authorList>
            <person name="Leushkin E.V."/>
            <person name="Sutormin R.A."/>
            <person name="Nabieva E.R."/>
            <person name="Penin A.A."/>
            <person name="Kondrashov A.S."/>
            <person name="Logacheva M.D."/>
        </authorList>
    </citation>
    <scope>NUCLEOTIDE SEQUENCE [LARGE SCALE GENOMIC DNA]</scope>
</reference>
<evidence type="ECO:0000256" key="2">
    <source>
        <dbReference type="ARBA" id="ARBA00005982"/>
    </source>
</evidence>
<feature type="transmembrane region" description="Helical" evidence="7">
    <location>
        <begin position="212"/>
        <end position="233"/>
    </location>
</feature>
<dbReference type="InterPro" id="IPR036259">
    <property type="entry name" value="MFS_trans_sf"/>
</dbReference>
<dbReference type="OrthoDB" id="8904098at2759"/>
<feature type="transmembrane region" description="Helical" evidence="7">
    <location>
        <begin position="340"/>
        <end position="364"/>
    </location>
</feature>
<evidence type="ECO:0000313" key="9">
    <source>
        <dbReference type="Proteomes" id="UP000015453"/>
    </source>
</evidence>
<dbReference type="Gene3D" id="1.20.1250.20">
    <property type="entry name" value="MFS general substrate transporter like domains"/>
    <property type="match status" value="1"/>
</dbReference>
<feature type="transmembrane region" description="Helical" evidence="7">
    <location>
        <begin position="75"/>
        <end position="95"/>
    </location>
</feature>
<keyword evidence="3 7" id="KW-0812">Transmembrane</keyword>
<comment type="similarity">
    <text evidence="6">Belongs to the major facilitator superfamily. Phosphate:H(+) symporter (TC 2.A.1.9) family.</text>
</comment>
<dbReference type="Pfam" id="PF00854">
    <property type="entry name" value="PTR2"/>
    <property type="match status" value="1"/>
</dbReference>
<dbReference type="Proteomes" id="UP000015453">
    <property type="component" value="Unassembled WGS sequence"/>
</dbReference>
<evidence type="ECO:0000256" key="7">
    <source>
        <dbReference type="SAM" id="Phobius"/>
    </source>
</evidence>
<dbReference type="PANTHER" id="PTHR11654">
    <property type="entry name" value="OLIGOPEPTIDE TRANSPORTER-RELATED"/>
    <property type="match status" value="1"/>
</dbReference>
<gene>
    <name evidence="8" type="ORF">M569_15975</name>
</gene>
<evidence type="ECO:0000313" key="8">
    <source>
        <dbReference type="EMBL" id="EPS58838.1"/>
    </source>
</evidence>
<feature type="transmembrane region" description="Helical" evidence="7">
    <location>
        <begin position="260"/>
        <end position="282"/>
    </location>
</feature>
<sequence length="450" mass="49975">AMTVTAGVPALRPPACSENLICSEPHKWQLAFLLTSLGLISIGAGGIRPCNIAFGADQFDTSTKKGRIQLETFFNWWYLSFTIALIVALSVVIYIQTNVSWFIGFLIPAACLSASIITFLVGRHTYIYKDPHGSVFVDMAKVLVAAYRKRNLDMNSVSCYYDPWEEEEKLEKTERFKWLDRASAVQNPAAEIDDRRPPVNTWRLCKVHQVEVVKCLLGIFPVWVSGVGCFVVMDQQNSFGVLQAIQMDRSIGKSFTIPPAWMGISSMVALSIWILVYEKLYIPVTQTAMKKKKDTRLTMYQRILIGITMSVLCMVSAGAVERRRRTLAISRGSYVSPLHVAALLPQFALSGLTEALAAVALMEFFTLRLPQSLRSVAGGIFFFSLSAASYLSSLIVNVIHTATAGAKGDAPWLGGHDLNHNKLDNYYFIIAALGAVDLIYFTLVARRYVI</sequence>
<evidence type="ECO:0008006" key="10">
    <source>
        <dbReference type="Google" id="ProtNLM"/>
    </source>
</evidence>
<feature type="transmembrane region" description="Helical" evidence="7">
    <location>
        <begin position="376"/>
        <end position="399"/>
    </location>
</feature>
<accession>S8D852</accession>
<comment type="caution">
    <text evidence="8">The sequence shown here is derived from an EMBL/GenBank/DDBJ whole genome shotgun (WGS) entry which is preliminary data.</text>
</comment>
<dbReference type="GO" id="GO:0016020">
    <property type="term" value="C:membrane"/>
    <property type="evidence" value="ECO:0007669"/>
    <property type="project" value="UniProtKB-SubCell"/>
</dbReference>
<keyword evidence="4 7" id="KW-1133">Transmembrane helix</keyword>
<feature type="transmembrane region" description="Helical" evidence="7">
    <location>
        <begin position="426"/>
        <end position="445"/>
    </location>
</feature>
<feature type="non-terminal residue" evidence="8">
    <location>
        <position position="1"/>
    </location>
</feature>
<name>S8D852_9LAMI</name>
<evidence type="ECO:0000256" key="6">
    <source>
        <dbReference type="ARBA" id="ARBA00044504"/>
    </source>
</evidence>
<evidence type="ECO:0000256" key="5">
    <source>
        <dbReference type="ARBA" id="ARBA00023136"/>
    </source>
</evidence>
<dbReference type="AlphaFoldDB" id="S8D852"/>
<keyword evidence="5 7" id="KW-0472">Membrane</keyword>
<proteinExistence type="inferred from homology"/>
<comment type="subcellular location">
    <subcellularLocation>
        <location evidence="1">Membrane</location>
        <topology evidence="1">Multi-pass membrane protein</topology>
    </subcellularLocation>
</comment>
<evidence type="ECO:0000256" key="3">
    <source>
        <dbReference type="ARBA" id="ARBA00022692"/>
    </source>
</evidence>
<dbReference type="GO" id="GO:0022857">
    <property type="term" value="F:transmembrane transporter activity"/>
    <property type="evidence" value="ECO:0007669"/>
    <property type="project" value="InterPro"/>
</dbReference>
<dbReference type="SUPFAM" id="SSF103473">
    <property type="entry name" value="MFS general substrate transporter"/>
    <property type="match status" value="1"/>
</dbReference>
<feature type="non-terminal residue" evidence="8">
    <location>
        <position position="450"/>
    </location>
</feature>
<organism evidence="8 9">
    <name type="scientific">Genlisea aurea</name>
    <dbReference type="NCBI Taxonomy" id="192259"/>
    <lineage>
        <taxon>Eukaryota</taxon>
        <taxon>Viridiplantae</taxon>
        <taxon>Streptophyta</taxon>
        <taxon>Embryophyta</taxon>
        <taxon>Tracheophyta</taxon>
        <taxon>Spermatophyta</taxon>
        <taxon>Magnoliopsida</taxon>
        <taxon>eudicotyledons</taxon>
        <taxon>Gunneridae</taxon>
        <taxon>Pentapetalae</taxon>
        <taxon>asterids</taxon>
        <taxon>lamiids</taxon>
        <taxon>Lamiales</taxon>
        <taxon>Lentibulariaceae</taxon>
        <taxon>Genlisea</taxon>
    </lineage>
</organism>
<dbReference type="InterPro" id="IPR000109">
    <property type="entry name" value="POT_fam"/>
</dbReference>
<evidence type="ECO:0000256" key="4">
    <source>
        <dbReference type="ARBA" id="ARBA00022989"/>
    </source>
</evidence>